<feature type="signal peptide" evidence="2">
    <location>
        <begin position="1"/>
        <end position="26"/>
    </location>
</feature>
<comment type="caution">
    <text evidence="4">The sequence shown here is derived from an EMBL/GenBank/DDBJ whole genome shotgun (WGS) entry which is preliminary data.</text>
</comment>
<dbReference type="SUPFAM" id="SSF51445">
    <property type="entry name" value="(Trans)glycosidases"/>
    <property type="match status" value="2"/>
</dbReference>
<dbReference type="GO" id="GO:0004553">
    <property type="term" value="F:hydrolase activity, hydrolyzing O-glycosyl compounds"/>
    <property type="evidence" value="ECO:0007669"/>
    <property type="project" value="TreeGrafter"/>
</dbReference>
<accession>A0A2H0WMD3</accession>
<dbReference type="InterPro" id="IPR036278">
    <property type="entry name" value="Sialidase_sf"/>
</dbReference>
<proteinExistence type="predicted"/>
<evidence type="ECO:0000256" key="1">
    <source>
        <dbReference type="SAM" id="MobiDB-lite"/>
    </source>
</evidence>
<sequence>MNKFSFAKIFVLFFLLLTAFPKEAHAEDFGYNIYNLGRESEQNIGTILDFVAGSCKSNIVRFWGFNGTLGVNGAEAISRVLSAGAGKGIKFIVSLEDYTHGLISQNPTTWYTSDYKNSYKPYVQDVVNQFKGRVFMWELVNEPVCENTPQCKEAMKNFMADMSTTIKNIDSVALISPGMKARGEGGDDIGGYYDQITALPNISANSCHYYSAGGETCQQARGVVKSMGKYFYVGEAGIEVPGCTTGACTNACSVDQLQGRVATINSDIASIGADAYLIWQFGIQQNGLLSCDPFTVFDNDPLCGGTGGPGLPQTPGGNQPQPTPVRCRDEVRGLASPGWWNIAEWNGSLPSYVKDVFGDLQSKYARVGIDWAQVEPSQGNFQYNRPQAPIDTIVNTYLSNGITPIAVFVAAPSWQDPSDANCQDPNKNVYCDIIHEDSFRNAVRNIISHFSGIKYWEFWNEPEQYQNNLRDPNEYQKWLNIFYDEAKAVNPSIKVAAGSDSANWFSPIAQTAKYDALVVHPYTGNSHEGPLDRGEVQQAASIIKSGATVWITEWGYNADEISESTQAEQLKQDISWLNSQSYVEFATFHLLVDEGSTRYGLMKSDFLTAGINGTRRLAYDVFKDLFACGYATSATSAACEQPLVANPEAGCYNCNFEGSASQSAPVPPGLLAGLCAIPVGGRICNFITSVAATLGINYNATIRVDDIKSPITEEHLVEWYGQVDDVSEEVPNTEEDTGYLAYFLNPLDWAIAQQRGSQYKNTTSRILYDTQVQSGQISAERGEGSTKAVYGTQNAVSVVECLLTASPEDPECESVTPDLISRTNKYLALMTEQKRNFSQNPPAIKLSDGVLLDRLEKDVSENFDTKTLLASVGGASLLAKENSTNENVLGFNTIFGFCPDKEDAPQQSLLCPNTISGRDIRLSGVISHDYFQTDATGAVSRGTCNTTHTINANGELESSSGDCSLGDTQRVSIAPRFDFATGTTLDGQLGAIPGVIKIYSIFMPPNFETADGKDIKKKNDGKVDFSITRVPGNASISRPLSVILRIIDAALHIDTNSVEGANVENGKKAECLSTITKTGWLRNPLEAQSIPDECLEKKGVKQDTIPGMCENGDGGVIYWNNATTTFNSPMNGSTGNVCGKIIIKDPNPEHGGIPRSPCSKATGRACGTVGTYIINKLNCSYAQASACVGREANETCGCAKTEVGRWNAPEGIYQTIIDLNLLKDTVYSISARKLCYGALESPWFSTNTNSCVDMLMYNIPSNPCQNCNPVSGCSHGDPAHRDDDDTAEYCGVTDNCCDYDWARCGFGNAEEMGRIPCLFGVQSYAVLCGANMCPNGTDLIPPRLSDLSISDISCPSENVCFASAHTLNSSGVENRAFLGNTTDGINWVFKRATYMEGTETANLEIVPRIKFVSNATGWLVAKSEGSVRNVILKTVDSGNTWTRQAGELLEYSGSVRNYQSFDMLTDVLGVVGPSSAIVNTGILYTTNGGEGERCSWNPSKWCPTWLKQPVSSSIRDTNTFNSALDISFYSPDSLMMSANGHRMYEISNTNGAWNITGGIVSGCDGNGNLGSNMERVRMLSGSLGYAAGNRCPAKYDGGVWTKLSGFDNVSYLGLDAKESTQIFAAENGAVYVLHRGGAPEKIVLPNAGRLLSVEIIGDTVFVGGDRGKIYKSTDGGVTWAEVAALISQP</sequence>
<evidence type="ECO:0000256" key="2">
    <source>
        <dbReference type="SAM" id="SignalP"/>
    </source>
</evidence>
<dbReference type="InterPro" id="IPR051923">
    <property type="entry name" value="Glycosyl_Hydrolase_39"/>
</dbReference>
<evidence type="ECO:0000313" key="4">
    <source>
        <dbReference type="EMBL" id="PIS13108.1"/>
    </source>
</evidence>
<name>A0A2H0WMD3_UNCKA</name>
<organism evidence="4 5">
    <name type="scientific">candidate division WWE3 bacterium CG09_land_8_20_14_0_10_39_24</name>
    <dbReference type="NCBI Taxonomy" id="1975088"/>
    <lineage>
        <taxon>Bacteria</taxon>
        <taxon>Katanobacteria</taxon>
    </lineage>
</organism>
<protein>
    <recommendedName>
        <fullName evidence="3">Asl1-like glycosyl hydrolase catalytic domain-containing protein</fullName>
    </recommendedName>
</protein>
<evidence type="ECO:0000259" key="3">
    <source>
        <dbReference type="Pfam" id="PF11790"/>
    </source>
</evidence>
<dbReference type="Proteomes" id="UP000230787">
    <property type="component" value="Unassembled WGS sequence"/>
</dbReference>
<dbReference type="PANTHER" id="PTHR12631:SF10">
    <property type="entry name" value="BETA-XYLOSIDASE-LIKE PROTEIN-RELATED"/>
    <property type="match status" value="1"/>
</dbReference>
<feature type="chain" id="PRO_5013722445" description="Asl1-like glycosyl hydrolase catalytic domain-containing protein" evidence="2">
    <location>
        <begin position="27"/>
        <end position="1689"/>
    </location>
</feature>
<keyword evidence="2" id="KW-0732">Signal</keyword>
<feature type="region of interest" description="Disordered" evidence="1">
    <location>
        <begin position="305"/>
        <end position="324"/>
    </location>
</feature>
<dbReference type="Gene3D" id="3.20.20.80">
    <property type="entry name" value="Glycosidases"/>
    <property type="match status" value="2"/>
</dbReference>
<dbReference type="PANTHER" id="PTHR12631">
    <property type="entry name" value="ALPHA-L-IDURONIDASE"/>
    <property type="match status" value="1"/>
</dbReference>
<evidence type="ECO:0000313" key="5">
    <source>
        <dbReference type="Proteomes" id="UP000230787"/>
    </source>
</evidence>
<dbReference type="SUPFAM" id="SSF50939">
    <property type="entry name" value="Sialidases"/>
    <property type="match status" value="1"/>
</dbReference>
<feature type="compositionally biased region" description="Low complexity" evidence="1">
    <location>
        <begin position="311"/>
        <end position="320"/>
    </location>
</feature>
<dbReference type="InterPro" id="IPR024655">
    <property type="entry name" value="Asl1_glyco_hydro_catalytic"/>
</dbReference>
<dbReference type="InterPro" id="IPR017853">
    <property type="entry name" value="GH"/>
</dbReference>
<dbReference type="Gene3D" id="2.130.10.10">
    <property type="entry name" value="YVTN repeat-like/Quinoprotein amine dehydrogenase"/>
    <property type="match status" value="1"/>
</dbReference>
<dbReference type="Pfam" id="PF11790">
    <property type="entry name" value="Glyco_hydro_cc"/>
    <property type="match status" value="1"/>
</dbReference>
<gene>
    <name evidence="4" type="ORF">COT69_00510</name>
</gene>
<dbReference type="EMBL" id="PEZN01000008">
    <property type="protein sequence ID" value="PIS13108.1"/>
    <property type="molecule type" value="Genomic_DNA"/>
</dbReference>
<reference evidence="5" key="1">
    <citation type="submission" date="2017-09" db="EMBL/GenBank/DDBJ databases">
        <title>Depth-based differentiation of microbial function through sediment-hosted aquifers and enrichment of novel symbionts in the deep terrestrial subsurface.</title>
        <authorList>
            <person name="Probst A.J."/>
            <person name="Ladd B."/>
            <person name="Jarett J.K."/>
            <person name="Geller-Mcgrath D.E."/>
            <person name="Sieber C.M.K."/>
            <person name="Emerson J.B."/>
            <person name="Anantharaman K."/>
            <person name="Thomas B.C."/>
            <person name="Malmstrom R."/>
            <person name="Stieglmeier M."/>
            <person name="Klingl A."/>
            <person name="Woyke T."/>
            <person name="Ryan C.M."/>
            <person name="Banfield J.F."/>
        </authorList>
    </citation>
    <scope>NUCLEOTIDE SEQUENCE [LARGE SCALE GENOMIC DNA]</scope>
</reference>
<dbReference type="InterPro" id="IPR015943">
    <property type="entry name" value="WD40/YVTN_repeat-like_dom_sf"/>
</dbReference>
<feature type="domain" description="Asl1-like glycosyl hydrolase catalytic" evidence="3">
    <location>
        <begin position="429"/>
        <end position="588"/>
    </location>
</feature>